<dbReference type="InterPro" id="IPR001128">
    <property type="entry name" value="Cyt_P450"/>
</dbReference>
<keyword evidence="3 6" id="KW-0349">Heme</keyword>
<dbReference type="PRINTS" id="PR00465">
    <property type="entry name" value="EP450IV"/>
</dbReference>
<dbReference type="GO" id="GO:0004497">
    <property type="term" value="F:monooxygenase activity"/>
    <property type="evidence" value="ECO:0007669"/>
    <property type="project" value="InterPro"/>
</dbReference>
<keyword evidence="5 6" id="KW-0408">Iron</keyword>
<dbReference type="PRINTS" id="PR00385">
    <property type="entry name" value="P450"/>
</dbReference>
<dbReference type="PANTHER" id="PTHR24304">
    <property type="entry name" value="CYTOCHROME P450 FAMILY 7"/>
    <property type="match status" value="1"/>
</dbReference>
<dbReference type="PANTHER" id="PTHR24304:SF2">
    <property type="entry name" value="24-HYDROXYCHOLESTEROL 7-ALPHA-HYDROXYLASE"/>
    <property type="match status" value="1"/>
</dbReference>
<evidence type="ECO:0000313" key="9">
    <source>
        <dbReference type="Proteomes" id="UP000076532"/>
    </source>
</evidence>
<evidence type="ECO:0000256" key="5">
    <source>
        <dbReference type="ARBA" id="ARBA00023004"/>
    </source>
</evidence>
<sequence length="495" mass="56043">MGEEFGSLILTGILALGLFVVYLRKPRPFSEQDIPSLPSILPFANAWQFFTRRHDFIRAGFSKVKRNMFQFYVNQNQVVVMKGEAARKYFYGDKYLSSREGYSILMGGVPHVEDIQVETENEFNLSWFQKNVTHLFRKDRLAEPVIPELFADLEREMQAWPETGRLNPFTDVYALVFQLTCRAATCCEIADDPAQVQKLARLYWTVEKGSNPKAMIFPWMPNRAVKEKQQAVKELYGMLSGIINKRKESGGRHLDAFQVLIDADQPTTDIIQFTFGVLFAGVVNTGINACWALLFLAAAPEWKAKAIEEVSQFARKYAGSGSGSLASRLAQAPSQAWDDEMPVLELIIRETIRLMSRGAALRRNVKETAVIDNMTVERGAFLAHAPATVHFDPDVYTNPEEFDPDRFSKGREEDKKVGWGFVGWGVGRHPCLGQRFAQLEIKAILSLFLMGFEYEHVNAAGNPARVSAADIDRNNLFQARPKDDDLYIKYKKVAL</sequence>
<gene>
    <name evidence="8" type="ORF">FIBSPDRAFT_982901</name>
</gene>
<evidence type="ECO:0000313" key="8">
    <source>
        <dbReference type="EMBL" id="KZP13490.1"/>
    </source>
</evidence>
<dbReference type="OrthoDB" id="1055148at2759"/>
<name>A0A166CBN8_9AGAM</name>
<feature type="binding site" description="axial binding residue" evidence="6">
    <location>
        <position position="431"/>
    </location>
    <ligand>
        <name>heme</name>
        <dbReference type="ChEBI" id="CHEBI:30413"/>
    </ligand>
    <ligandPart>
        <name>Fe</name>
        <dbReference type="ChEBI" id="CHEBI:18248"/>
    </ligandPart>
</feature>
<dbReference type="SUPFAM" id="SSF48264">
    <property type="entry name" value="Cytochrome P450"/>
    <property type="match status" value="1"/>
</dbReference>
<comment type="cofactor">
    <cofactor evidence="1 6">
        <name>heme</name>
        <dbReference type="ChEBI" id="CHEBI:30413"/>
    </cofactor>
</comment>
<comment type="similarity">
    <text evidence="2">Belongs to the cytochrome P450 family.</text>
</comment>
<evidence type="ECO:0000256" key="2">
    <source>
        <dbReference type="ARBA" id="ARBA00010617"/>
    </source>
</evidence>
<proteinExistence type="inferred from homology"/>
<evidence type="ECO:0000256" key="3">
    <source>
        <dbReference type="ARBA" id="ARBA00022617"/>
    </source>
</evidence>
<dbReference type="CDD" id="cd00302">
    <property type="entry name" value="cytochrome_P450"/>
    <property type="match status" value="1"/>
</dbReference>
<dbReference type="InterPro" id="IPR050529">
    <property type="entry name" value="CYP450_sterol_14alpha_dmase"/>
</dbReference>
<dbReference type="InterPro" id="IPR002403">
    <property type="entry name" value="Cyt_P450_E_grp-IV"/>
</dbReference>
<dbReference type="GO" id="GO:0020037">
    <property type="term" value="F:heme binding"/>
    <property type="evidence" value="ECO:0007669"/>
    <property type="project" value="InterPro"/>
</dbReference>
<evidence type="ECO:0000256" key="7">
    <source>
        <dbReference type="SAM" id="Phobius"/>
    </source>
</evidence>
<dbReference type="Gene3D" id="1.10.630.10">
    <property type="entry name" value="Cytochrome P450"/>
    <property type="match status" value="1"/>
</dbReference>
<dbReference type="STRING" id="436010.A0A166CBN8"/>
<reference evidence="8 9" key="1">
    <citation type="journal article" date="2016" name="Mol. Biol. Evol.">
        <title>Comparative Genomics of Early-Diverging Mushroom-Forming Fungi Provides Insights into the Origins of Lignocellulose Decay Capabilities.</title>
        <authorList>
            <person name="Nagy L.G."/>
            <person name="Riley R."/>
            <person name="Tritt A."/>
            <person name="Adam C."/>
            <person name="Daum C."/>
            <person name="Floudas D."/>
            <person name="Sun H."/>
            <person name="Yadav J.S."/>
            <person name="Pangilinan J."/>
            <person name="Larsson K.H."/>
            <person name="Matsuura K."/>
            <person name="Barry K."/>
            <person name="Labutti K."/>
            <person name="Kuo R."/>
            <person name="Ohm R.A."/>
            <person name="Bhattacharya S.S."/>
            <person name="Shirouzu T."/>
            <person name="Yoshinaga Y."/>
            <person name="Martin F.M."/>
            <person name="Grigoriev I.V."/>
            <person name="Hibbett D.S."/>
        </authorList>
    </citation>
    <scope>NUCLEOTIDE SEQUENCE [LARGE SCALE GENOMIC DNA]</scope>
    <source>
        <strain evidence="8 9">CBS 109695</strain>
    </source>
</reference>
<evidence type="ECO:0000256" key="1">
    <source>
        <dbReference type="ARBA" id="ARBA00001971"/>
    </source>
</evidence>
<dbReference type="AlphaFoldDB" id="A0A166CBN8"/>
<organism evidence="8 9">
    <name type="scientific">Athelia psychrophila</name>
    <dbReference type="NCBI Taxonomy" id="1759441"/>
    <lineage>
        <taxon>Eukaryota</taxon>
        <taxon>Fungi</taxon>
        <taxon>Dikarya</taxon>
        <taxon>Basidiomycota</taxon>
        <taxon>Agaricomycotina</taxon>
        <taxon>Agaricomycetes</taxon>
        <taxon>Agaricomycetidae</taxon>
        <taxon>Atheliales</taxon>
        <taxon>Atheliaceae</taxon>
        <taxon>Athelia</taxon>
    </lineage>
</organism>
<dbReference type="GO" id="GO:0016705">
    <property type="term" value="F:oxidoreductase activity, acting on paired donors, with incorporation or reduction of molecular oxygen"/>
    <property type="evidence" value="ECO:0007669"/>
    <property type="project" value="InterPro"/>
</dbReference>
<evidence type="ECO:0000256" key="4">
    <source>
        <dbReference type="ARBA" id="ARBA00022723"/>
    </source>
</evidence>
<keyword evidence="7" id="KW-0812">Transmembrane</keyword>
<dbReference type="InterPro" id="IPR036396">
    <property type="entry name" value="Cyt_P450_sf"/>
</dbReference>
<dbReference type="Pfam" id="PF00067">
    <property type="entry name" value="p450"/>
    <property type="match status" value="1"/>
</dbReference>
<dbReference type="GO" id="GO:0005506">
    <property type="term" value="F:iron ion binding"/>
    <property type="evidence" value="ECO:0007669"/>
    <property type="project" value="InterPro"/>
</dbReference>
<accession>A0A166CBN8</accession>
<keyword evidence="7" id="KW-0472">Membrane</keyword>
<dbReference type="Proteomes" id="UP000076532">
    <property type="component" value="Unassembled WGS sequence"/>
</dbReference>
<keyword evidence="9" id="KW-1185">Reference proteome</keyword>
<dbReference type="EMBL" id="KV417632">
    <property type="protein sequence ID" value="KZP13490.1"/>
    <property type="molecule type" value="Genomic_DNA"/>
</dbReference>
<keyword evidence="7" id="KW-1133">Transmembrane helix</keyword>
<feature type="transmembrane region" description="Helical" evidence="7">
    <location>
        <begin position="6"/>
        <end position="23"/>
    </location>
</feature>
<protein>
    <submittedName>
        <fullName evidence="8">Cytochrome P450</fullName>
    </submittedName>
</protein>
<evidence type="ECO:0000256" key="6">
    <source>
        <dbReference type="PIRSR" id="PIRSR602403-1"/>
    </source>
</evidence>
<keyword evidence="4 6" id="KW-0479">Metal-binding</keyword>